<dbReference type="Pfam" id="PF11969">
    <property type="entry name" value="DcpS_C"/>
    <property type="match status" value="1"/>
</dbReference>
<dbReference type="InterPro" id="IPR001310">
    <property type="entry name" value="Histidine_triad_HIT"/>
</dbReference>
<dbReference type="InterPro" id="IPR036265">
    <property type="entry name" value="HIT-like_sf"/>
</dbReference>
<dbReference type="PROSITE" id="PS51084">
    <property type="entry name" value="HIT_2"/>
    <property type="match status" value="1"/>
</dbReference>
<evidence type="ECO:0000256" key="3">
    <source>
        <dbReference type="PIRSR" id="PIRSR601310-1"/>
    </source>
</evidence>
<evidence type="ECO:0000259" key="6">
    <source>
        <dbReference type="PROSITE" id="PS51084"/>
    </source>
</evidence>
<evidence type="ECO:0000313" key="8">
    <source>
        <dbReference type="Proteomes" id="UP000297703"/>
    </source>
</evidence>
<sequence>MDCVMCGLANGVEPDAVYFADDDIVAVTPLRKMSRVHYVLLPREHIDDLPTLLRDHPKLAAKIMQRAAEIATERKIDATGYRLVWNFGPDTKQRIPHPHLHLLGGQRMTDTLA</sequence>
<dbReference type="InterPro" id="IPR011146">
    <property type="entry name" value="HIT-like"/>
</dbReference>
<evidence type="ECO:0000256" key="4">
    <source>
        <dbReference type="PIRSR" id="PIRSR601310-3"/>
    </source>
</evidence>
<evidence type="ECO:0000313" key="7">
    <source>
        <dbReference type="EMBL" id="TFJ95464.1"/>
    </source>
</evidence>
<evidence type="ECO:0000256" key="5">
    <source>
        <dbReference type="PROSITE-ProRule" id="PRU00464"/>
    </source>
</evidence>
<feature type="short sequence motif" description="Histidine triad motif" evidence="4 5">
    <location>
        <begin position="97"/>
        <end position="101"/>
    </location>
</feature>
<comment type="similarity">
    <text evidence="2">Belongs to the HINT family.</text>
</comment>
<gene>
    <name evidence="7" type="ORF">DR999_PMT22968</name>
</gene>
<reference evidence="7 8" key="2">
    <citation type="submission" date="2019-04" db="EMBL/GenBank/DDBJ databases">
        <title>The genome sequence of big-headed turtle.</title>
        <authorList>
            <person name="Gong S."/>
        </authorList>
    </citation>
    <scope>NUCLEOTIDE SEQUENCE [LARGE SCALE GENOMIC DNA]</scope>
    <source>
        <strain evidence="7">DO16091913</strain>
        <tissue evidence="7">Muscle</tissue>
    </source>
</reference>
<dbReference type="GO" id="GO:0016740">
    <property type="term" value="F:transferase activity"/>
    <property type="evidence" value="ECO:0007669"/>
    <property type="project" value="UniProtKB-KW"/>
</dbReference>
<dbReference type="AlphaFoldDB" id="A0A4D9DDF3"/>
<name>A0A4D9DDF3_9SAUR</name>
<keyword evidence="7" id="KW-0808">Transferase</keyword>
<organism evidence="7 8">
    <name type="scientific">Platysternon megacephalum</name>
    <name type="common">big-headed turtle</name>
    <dbReference type="NCBI Taxonomy" id="55544"/>
    <lineage>
        <taxon>Eukaryota</taxon>
        <taxon>Metazoa</taxon>
        <taxon>Chordata</taxon>
        <taxon>Craniata</taxon>
        <taxon>Vertebrata</taxon>
        <taxon>Euteleostomi</taxon>
        <taxon>Archelosauria</taxon>
        <taxon>Testudinata</taxon>
        <taxon>Testudines</taxon>
        <taxon>Cryptodira</taxon>
        <taxon>Durocryptodira</taxon>
        <taxon>Testudinoidea</taxon>
        <taxon>Platysternidae</taxon>
        <taxon>Platysternon</taxon>
    </lineage>
</organism>
<reference evidence="7 8" key="1">
    <citation type="submission" date="2019-04" db="EMBL/GenBank/DDBJ databases">
        <title>Draft genome of the big-headed turtle Platysternon megacephalum.</title>
        <authorList>
            <person name="Gong S."/>
        </authorList>
    </citation>
    <scope>NUCLEOTIDE SEQUENCE [LARGE SCALE GENOMIC DNA]</scope>
    <source>
        <strain evidence="7">DO16091913</strain>
        <tissue evidence="7">Muscle</tissue>
    </source>
</reference>
<comment type="catalytic activity">
    <reaction evidence="1">
        <text>adenosine 5'-phosphoramidate + H2O = NH4(+) + AMP</text>
        <dbReference type="Rhea" id="RHEA:67916"/>
        <dbReference type="ChEBI" id="CHEBI:15377"/>
        <dbReference type="ChEBI" id="CHEBI:28938"/>
        <dbReference type="ChEBI" id="CHEBI:57890"/>
        <dbReference type="ChEBI" id="CHEBI:456215"/>
    </reaction>
</comment>
<feature type="domain" description="HIT" evidence="6">
    <location>
        <begin position="4"/>
        <end position="113"/>
    </location>
</feature>
<dbReference type="Gene3D" id="3.30.428.10">
    <property type="entry name" value="HIT-like"/>
    <property type="match status" value="1"/>
</dbReference>
<proteinExistence type="inferred from homology"/>
<dbReference type="SUPFAM" id="SSF54197">
    <property type="entry name" value="HIT-like"/>
    <property type="match status" value="1"/>
</dbReference>
<evidence type="ECO:0000256" key="1">
    <source>
        <dbReference type="ARBA" id="ARBA00024472"/>
    </source>
</evidence>
<dbReference type="EMBL" id="QXTE01006178">
    <property type="protein sequence ID" value="TFJ95464.1"/>
    <property type="molecule type" value="Genomic_DNA"/>
</dbReference>
<feature type="active site" description="Tele-AMP-histidine intermediate" evidence="3">
    <location>
        <position position="99"/>
    </location>
</feature>
<accession>A0A4D9DDF3</accession>
<dbReference type="OrthoDB" id="672793at2759"/>
<keyword evidence="8" id="KW-1185">Reference proteome</keyword>
<dbReference type="Proteomes" id="UP000297703">
    <property type="component" value="Unassembled WGS sequence"/>
</dbReference>
<evidence type="ECO:0000256" key="2">
    <source>
        <dbReference type="ARBA" id="ARBA00025764"/>
    </source>
</evidence>
<dbReference type="STRING" id="55544.A0A4D9DDF3"/>
<comment type="caution">
    <text evidence="7">The sequence shown here is derived from an EMBL/GenBank/DDBJ whole genome shotgun (WGS) entry which is preliminary data.</text>
</comment>
<protein>
    <submittedName>
        <fullName evidence="7">Ornithine carbamoyltransferase</fullName>
    </submittedName>
</protein>
<dbReference type="PANTHER" id="PTHR23089">
    <property type="entry name" value="HISTIDINE TRIAD HIT PROTEIN"/>
    <property type="match status" value="1"/>
</dbReference>